<keyword evidence="4 7" id="KW-0521">NADP</keyword>
<dbReference type="Gene3D" id="3.40.605.10">
    <property type="entry name" value="Aldehyde Dehydrogenase, Chain A, domain 1"/>
    <property type="match status" value="1"/>
</dbReference>
<evidence type="ECO:0000313" key="9">
    <source>
        <dbReference type="EMBL" id="PTX48555.1"/>
    </source>
</evidence>
<comment type="subcellular location">
    <subcellularLocation>
        <location evidence="7">Cytoplasm</location>
    </subcellularLocation>
</comment>
<evidence type="ECO:0000256" key="2">
    <source>
        <dbReference type="ARBA" id="ARBA00022605"/>
    </source>
</evidence>
<dbReference type="GO" id="GO:0055129">
    <property type="term" value="P:L-proline biosynthetic process"/>
    <property type="evidence" value="ECO:0007669"/>
    <property type="project" value="UniProtKB-UniRule"/>
</dbReference>
<dbReference type="EMBL" id="QBKP01000009">
    <property type="protein sequence ID" value="PTX48555.1"/>
    <property type="molecule type" value="Genomic_DNA"/>
</dbReference>
<protein>
    <recommendedName>
        <fullName evidence="7">Gamma-glutamyl phosphate reductase</fullName>
        <shortName evidence="7">GPR</shortName>
        <ecNumber evidence="7">1.2.1.41</ecNumber>
    </recommendedName>
    <alternativeName>
        <fullName evidence="7">Glutamate-5-semialdehyde dehydrogenase</fullName>
    </alternativeName>
    <alternativeName>
        <fullName evidence="7">Glutamyl-gamma-semialdehyde dehydrogenase</fullName>
        <shortName evidence="7">GSA dehydrogenase</shortName>
    </alternativeName>
</protein>
<comment type="catalytic activity">
    <reaction evidence="6 7">
        <text>L-glutamate 5-semialdehyde + phosphate + NADP(+) = L-glutamyl 5-phosphate + NADPH + H(+)</text>
        <dbReference type="Rhea" id="RHEA:19541"/>
        <dbReference type="ChEBI" id="CHEBI:15378"/>
        <dbReference type="ChEBI" id="CHEBI:43474"/>
        <dbReference type="ChEBI" id="CHEBI:57783"/>
        <dbReference type="ChEBI" id="CHEBI:58066"/>
        <dbReference type="ChEBI" id="CHEBI:58274"/>
        <dbReference type="ChEBI" id="CHEBI:58349"/>
        <dbReference type="EC" id="1.2.1.41"/>
    </reaction>
</comment>
<keyword evidence="10" id="KW-1185">Reference proteome</keyword>
<feature type="domain" description="Aldehyde dehydrogenase" evidence="8">
    <location>
        <begin position="22"/>
        <end position="295"/>
    </location>
</feature>
<keyword evidence="2 7" id="KW-0028">Amino-acid biosynthesis</keyword>
<evidence type="ECO:0000256" key="1">
    <source>
        <dbReference type="ARBA" id="ARBA00004985"/>
    </source>
</evidence>
<evidence type="ECO:0000256" key="6">
    <source>
        <dbReference type="ARBA" id="ARBA00049024"/>
    </source>
</evidence>
<keyword evidence="3 7" id="KW-0641">Proline biosynthesis</keyword>
<dbReference type="InterPro" id="IPR000965">
    <property type="entry name" value="GPR_dom"/>
</dbReference>
<gene>
    <name evidence="7" type="primary">proA</name>
    <name evidence="9" type="ORF">C8N34_10962</name>
</gene>
<comment type="similarity">
    <text evidence="7">Belongs to the gamma-glutamyl phosphate reductase family.</text>
</comment>
<dbReference type="NCBIfam" id="NF001221">
    <property type="entry name" value="PRK00197.1"/>
    <property type="match status" value="1"/>
</dbReference>
<comment type="function">
    <text evidence="7">Catalyzes the NADPH-dependent reduction of L-glutamate 5-phosphate into L-glutamate 5-semialdehyde and phosphate. The product spontaneously undergoes cyclization to form 1-pyrroline-5-carboxylate.</text>
</comment>
<dbReference type="Gene3D" id="3.40.309.10">
    <property type="entry name" value="Aldehyde Dehydrogenase, Chain A, domain 2"/>
    <property type="match status" value="1"/>
</dbReference>
<dbReference type="Pfam" id="PF00171">
    <property type="entry name" value="Aldedh"/>
    <property type="match status" value="1"/>
</dbReference>
<dbReference type="HAMAP" id="MF_00412">
    <property type="entry name" value="ProA"/>
    <property type="match status" value="1"/>
</dbReference>
<reference evidence="9 10" key="1">
    <citation type="submission" date="2018-04" db="EMBL/GenBank/DDBJ databases">
        <title>Genomic Encyclopedia of Archaeal and Bacterial Type Strains, Phase II (KMG-II): from individual species to whole genera.</title>
        <authorList>
            <person name="Goeker M."/>
        </authorList>
    </citation>
    <scope>NUCLEOTIDE SEQUENCE [LARGE SCALE GENOMIC DNA]</scope>
    <source>
        <strain evidence="9 10">DSM 21823</strain>
    </source>
</reference>
<dbReference type="PANTHER" id="PTHR11063">
    <property type="entry name" value="GLUTAMATE SEMIALDEHYDE DEHYDROGENASE"/>
    <property type="match status" value="1"/>
</dbReference>
<evidence type="ECO:0000259" key="8">
    <source>
        <dbReference type="Pfam" id="PF00171"/>
    </source>
</evidence>
<name>A0A2T6AXK6_9RHOB</name>
<comment type="pathway">
    <text evidence="1 7">Amino-acid biosynthesis; L-proline biosynthesis; L-glutamate 5-semialdehyde from L-glutamate: step 2/2.</text>
</comment>
<dbReference type="PIRSF" id="PIRSF000151">
    <property type="entry name" value="GPR"/>
    <property type="match status" value="1"/>
</dbReference>
<dbReference type="InterPro" id="IPR016161">
    <property type="entry name" value="Ald_DH/histidinol_DH"/>
</dbReference>
<dbReference type="GO" id="GO:0004350">
    <property type="term" value="F:glutamate-5-semialdehyde dehydrogenase activity"/>
    <property type="evidence" value="ECO:0007669"/>
    <property type="project" value="UniProtKB-UniRule"/>
</dbReference>
<keyword evidence="7" id="KW-0963">Cytoplasm</keyword>
<dbReference type="InterPro" id="IPR012134">
    <property type="entry name" value="Glu-5-SA_DH"/>
</dbReference>
<dbReference type="PANTHER" id="PTHR11063:SF8">
    <property type="entry name" value="DELTA-1-PYRROLINE-5-CARBOXYLATE SYNTHASE"/>
    <property type="match status" value="1"/>
</dbReference>
<accession>A0A2T6AXK6</accession>
<dbReference type="UniPathway" id="UPA00098">
    <property type="reaction ID" value="UER00360"/>
</dbReference>
<sequence length="430" mass="45345">MEYFCEKQKGLRMEDAGKLMQEIGAKAREAAAELAFAPAEAKRAALLAAADAVAASVPAIIAANAEDLAYGAEKGLTPAMMDRLTLDEGRIGGIVEGLRAIAEQPDPVGRVLAEWDRPTGLHIQRVATPLGVIGVIYESRPNVTADAGALCLKAGNAVILRGGSESFHSSRAIHACMVEGLRSAGLPEAAIQLVPTRNRAMVSAMLQAVAFIDVIVPRGGKGLVGLVQREARVPVFAHLEGICHIYADGAADLEKARRVVLNAKTRRTGICGAAECLLIDRAFYARHGAVLIEDLVKAGVEVRTEGELLAVPGTVQAAPEDFGREFLDMIIAAKLVDGVDGAIAHIRRYGSSHTESILTEDDAVAARFFQRLDSAILMRNASTQFADGGEFGMGAEIGIATGKMHARGPVGAEQLTSFKYLVTGDGTCRA</sequence>
<evidence type="ECO:0000256" key="3">
    <source>
        <dbReference type="ARBA" id="ARBA00022650"/>
    </source>
</evidence>
<keyword evidence="5 7" id="KW-0560">Oxidoreductase</keyword>
<organism evidence="9 10">
    <name type="scientific">Gemmobacter caeni</name>
    <dbReference type="NCBI Taxonomy" id="589035"/>
    <lineage>
        <taxon>Bacteria</taxon>
        <taxon>Pseudomonadati</taxon>
        <taxon>Pseudomonadota</taxon>
        <taxon>Alphaproteobacteria</taxon>
        <taxon>Rhodobacterales</taxon>
        <taxon>Paracoccaceae</taxon>
        <taxon>Gemmobacter</taxon>
    </lineage>
</organism>
<dbReference type="EC" id="1.2.1.41" evidence="7"/>
<dbReference type="CDD" id="cd07079">
    <property type="entry name" value="ALDH_F18-19_ProA-GPR"/>
    <property type="match status" value="1"/>
</dbReference>
<evidence type="ECO:0000256" key="4">
    <source>
        <dbReference type="ARBA" id="ARBA00022857"/>
    </source>
</evidence>
<dbReference type="AlphaFoldDB" id="A0A2T6AXK6"/>
<proteinExistence type="inferred from homology"/>
<evidence type="ECO:0000313" key="10">
    <source>
        <dbReference type="Proteomes" id="UP000244224"/>
    </source>
</evidence>
<dbReference type="PROSITE" id="PS01223">
    <property type="entry name" value="PROA"/>
    <property type="match status" value="1"/>
</dbReference>
<dbReference type="InterPro" id="IPR015590">
    <property type="entry name" value="Aldehyde_DH_dom"/>
</dbReference>
<dbReference type="InterPro" id="IPR016163">
    <property type="entry name" value="Ald_DH_C"/>
</dbReference>
<dbReference type="InterPro" id="IPR020593">
    <property type="entry name" value="G-glutamylP_reductase_CS"/>
</dbReference>
<dbReference type="GO" id="GO:0050661">
    <property type="term" value="F:NADP binding"/>
    <property type="evidence" value="ECO:0007669"/>
    <property type="project" value="InterPro"/>
</dbReference>
<comment type="caution">
    <text evidence="9">The sequence shown here is derived from an EMBL/GenBank/DDBJ whole genome shotgun (WGS) entry which is preliminary data.</text>
</comment>
<dbReference type="InterPro" id="IPR016162">
    <property type="entry name" value="Ald_DH_N"/>
</dbReference>
<dbReference type="NCBIfam" id="TIGR00407">
    <property type="entry name" value="proA"/>
    <property type="match status" value="1"/>
</dbReference>
<dbReference type="GO" id="GO:0005737">
    <property type="term" value="C:cytoplasm"/>
    <property type="evidence" value="ECO:0007669"/>
    <property type="project" value="UniProtKB-SubCell"/>
</dbReference>
<evidence type="ECO:0000256" key="5">
    <source>
        <dbReference type="ARBA" id="ARBA00023002"/>
    </source>
</evidence>
<dbReference type="SUPFAM" id="SSF53720">
    <property type="entry name" value="ALDH-like"/>
    <property type="match status" value="1"/>
</dbReference>
<evidence type="ECO:0000256" key="7">
    <source>
        <dbReference type="HAMAP-Rule" id="MF_00412"/>
    </source>
</evidence>
<dbReference type="Proteomes" id="UP000244224">
    <property type="component" value="Unassembled WGS sequence"/>
</dbReference>